<accession>A0A5K7XIT3</accession>
<gene>
    <name evidence="2" type="ORF">PLANPX_5559</name>
</gene>
<sequence length="1288" mass="135699">MARRRRYNDDEQLDVDELPSSRRARRRRGARWKLLIVPAALVALAIAAPTIIARSPLRNTLLAKAVPASVGKLTARDAAFSWTGGQALGGVVFIDAKGTHQFEAESIQTSRSLVGFLSNSNALGKITLTRPVLHVETRDGGSSVEDLVAQIAAAAAQSAQAAGGGPSAPKSFEIEIVDGMLVGHDLATGQQWQVVGLAATAKPLPDAGWDVVADGVMRLGAPATAGMPAPTAVADQAGRFKFHLAPSAPANGAPATNSQTMQLIADRLPLAPIEPWLARVLPGAKVTGDASADLNVAWALPAVDPAAPVAANGMMAPGGWVAAKGNIDAANLRFTAVALSGDLLELASAAIKLDATLAGDRLTARNCTANGDWLQAQLNGEFNLQEIQQLSLKSLPTSDATITARAELPQLTRMLPRTLRIRPGVQVDAGSMEITARSEKTGAVRTWTAAAALQNLVGTDGQRPIRWTKPFEVGVDAIETAAGPQLQRALLRSTFASATADGTSGGLQGDLEFNLAELAEELGQFQDLSAWQLQGTGSGKFSIRDTGADRFAAGAELDLQQIDVRRAGKVVWNDPQVRVEIQAEGSRLQYQPQRIDKATLSVTGPDDRLAAELLEPINLADANRSWFVKINGNGPLERWAGRLRPWVAGVPEQLAGQSTIDAQLRAAPGLLQVDQSQFNVKEFAAQVGATRIVEQEIQAAGDFRWEAATRQFTSKAYQLSSSSIAFGTREVSVQFADVGPPTARGEVAFRGDFDRMSAWGDLLGGQTSDGLRPRGQFEGLLQLASDAQRATATIRGSSAPFQLVNAADGSLAWNEPRIDFATQASYTNADDRLQLSDMHVTGKTMKLDGGGSIDQLRTAGLVKGDVNFTYDAAELARLLTAYLGPNIQITGANQAKLVANGQLYASASPGGAGGAIPGATLPTTAPGEAFPTTPPLNNTNEWNGAATPISTAAPAAIPISTAPLSHWSRRWTLDTATGWSAANVFGLPIGPAQLNAKVQDGQANFTPLQLTVGETGRVSLTPRVLLDANPQVLELAPGQTISNVAISPEVSERMLKYAAPIIAGAARTEGSFSFFLNEARIPLRQPKAGRLDGRLTVHNLAVTPGPMIQNIAVLIQQIDALSKNSQNIGQNLTDNLNQGLGNINQGIGGIIGAVAPNRAPTAAAEPIKGLTMSEKAIDVTIVDGRVYHKNLEFLIDDVPVRSNGSVGFDETLNIVIEVPIQQKWVGNKPALQSLVGQVIQIPVTGTFAKPQVDNRAVGSFVAQAAQQAAGGIIGEELNKAFDKILKPR</sequence>
<protein>
    <recommendedName>
        <fullName evidence="4">AsmA-like C-terminal domain-containing protein</fullName>
    </recommendedName>
</protein>
<reference evidence="3" key="1">
    <citation type="submission" date="2019-10" db="EMBL/GenBank/DDBJ databases">
        <title>Lacipirellula parvula gen. nov., sp. nov., representing a lineage of planctomycetes widespread in freshwater anoxic habitats, and description of the family Lacipirellulaceae.</title>
        <authorList>
            <person name="Dedysh S.N."/>
            <person name="Kulichevskaya I.S."/>
            <person name="Beletsky A.V."/>
            <person name="Rakitin A.L."/>
            <person name="Mardanov A.V."/>
            <person name="Ivanova A.A."/>
            <person name="Saltykova V.X."/>
            <person name="Rijpstra W.I.C."/>
            <person name="Sinninghe Damste J.S."/>
            <person name="Ravin N.V."/>
        </authorList>
    </citation>
    <scope>NUCLEOTIDE SEQUENCE [LARGE SCALE GENOMIC DNA]</scope>
    <source>
        <strain evidence="3">PX69</strain>
    </source>
</reference>
<evidence type="ECO:0000256" key="1">
    <source>
        <dbReference type="SAM" id="Phobius"/>
    </source>
</evidence>
<keyword evidence="1" id="KW-0812">Transmembrane</keyword>
<keyword evidence="3" id="KW-1185">Reference proteome</keyword>
<feature type="transmembrane region" description="Helical" evidence="1">
    <location>
        <begin position="32"/>
        <end position="52"/>
    </location>
</feature>
<proteinExistence type="predicted"/>
<dbReference type="KEGG" id="lpav:PLANPX_5559"/>
<dbReference type="Proteomes" id="UP000326837">
    <property type="component" value="Chromosome"/>
</dbReference>
<evidence type="ECO:0000313" key="3">
    <source>
        <dbReference type="Proteomes" id="UP000326837"/>
    </source>
</evidence>
<dbReference type="EMBL" id="AP021861">
    <property type="protein sequence ID" value="BBO35947.1"/>
    <property type="molecule type" value="Genomic_DNA"/>
</dbReference>
<evidence type="ECO:0000313" key="2">
    <source>
        <dbReference type="EMBL" id="BBO35947.1"/>
    </source>
</evidence>
<keyword evidence="1" id="KW-0472">Membrane</keyword>
<evidence type="ECO:0008006" key="4">
    <source>
        <dbReference type="Google" id="ProtNLM"/>
    </source>
</evidence>
<name>A0A5K7XIT3_9BACT</name>
<organism evidence="2 3">
    <name type="scientific">Lacipirellula parvula</name>
    <dbReference type="NCBI Taxonomy" id="2650471"/>
    <lineage>
        <taxon>Bacteria</taxon>
        <taxon>Pseudomonadati</taxon>
        <taxon>Planctomycetota</taxon>
        <taxon>Planctomycetia</taxon>
        <taxon>Pirellulales</taxon>
        <taxon>Lacipirellulaceae</taxon>
        <taxon>Lacipirellula</taxon>
    </lineage>
</organism>
<dbReference type="RefSeq" id="WP_152101212.1">
    <property type="nucleotide sequence ID" value="NZ_AP021861.1"/>
</dbReference>
<keyword evidence="1" id="KW-1133">Transmembrane helix</keyword>